<dbReference type="InterPro" id="IPR037652">
    <property type="entry name" value="Mim2"/>
</dbReference>
<protein>
    <submittedName>
        <fullName evidence="1">Uncharacterized protein</fullName>
    </submittedName>
</protein>
<dbReference type="KEGG" id="kaf:KAFR_0B02840"/>
<dbReference type="AlphaFoldDB" id="H2AQD1"/>
<proteinExistence type="predicted"/>
<evidence type="ECO:0000313" key="1">
    <source>
        <dbReference type="EMBL" id="CCF56581.1"/>
    </source>
</evidence>
<keyword evidence="2" id="KW-1185">Reference proteome</keyword>
<dbReference type="GeneID" id="13882963"/>
<dbReference type="RefSeq" id="XP_003955716.1">
    <property type="nucleotide sequence ID" value="XM_003955667.1"/>
</dbReference>
<dbReference type="GO" id="GO:0005741">
    <property type="term" value="C:mitochondrial outer membrane"/>
    <property type="evidence" value="ECO:0007669"/>
    <property type="project" value="TreeGrafter"/>
</dbReference>
<dbReference type="eggNOG" id="ENOG502SBHE">
    <property type="taxonomic scope" value="Eukaryota"/>
</dbReference>
<dbReference type="FunCoup" id="H2AQD1">
    <property type="interactions" value="13"/>
</dbReference>
<dbReference type="OrthoDB" id="5555533at2759"/>
<dbReference type="STRING" id="1071382.H2AQD1"/>
<evidence type="ECO:0000313" key="2">
    <source>
        <dbReference type="Proteomes" id="UP000005220"/>
    </source>
</evidence>
<dbReference type="Proteomes" id="UP000005220">
    <property type="component" value="Chromosome 2"/>
</dbReference>
<gene>
    <name evidence="1" type="primary">KAFR0B02840</name>
    <name evidence="1" type="ORF">KAFR_0B02840</name>
</gene>
<sequence>MIKGTSRNGKDTTGDIPLHIFDELEKVEIERLGDTHGQRESNLFNDFIDNTVDERRDRIMQDMETSTSNGEEATDEEDYVSEDEDYELALSEAQRHWEESLQQLNKALNWVILPLLGKFMGRKAATFVWKRVAGWFW</sequence>
<dbReference type="InParanoid" id="H2AQD1"/>
<accession>H2AQD1</accession>
<dbReference type="EMBL" id="HE650822">
    <property type="protein sequence ID" value="CCF56581.1"/>
    <property type="molecule type" value="Genomic_DNA"/>
</dbReference>
<reference evidence="1 2" key="1">
    <citation type="journal article" date="2011" name="Proc. Natl. Acad. Sci. U.S.A.">
        <title>Evolutionary erosion of yeast sex chromosomes by mating-type switching accidents.</title>
        <authorList>
            <person name="Gordon J.L."/>
            <person name="Armisen D."/>
            <person name="Proux-Wera E."/>
            <person name="Oheigeartaigh S.S."/>
            <person name="Byrne K.P."/>
            <person name="Wolfe K.H."/>
        </authorList>
    </citation>
    <scope>NUCLEOTIDE SEQUENCE [LARGE SCALE GENOMIC DNA]</scope>
    <source>
        <strain evidence="2">ATCC 22294 / BCRC 22015 / CBS 2517 / CECT 1963 / NBRC 1671 / NRRL Y-8276</strain>
    </source>
</reference>
<dbReference type="GO" id="GO:0070096">
    <property type="term" value="P:mitochondrial outer membrane translocase complex assembly"/>
    <property type="evidence" value="ECO:0007669"/>
    <property type="project" value="InterPro"/>
</dbReference>
<dbReference type="PANTHER" id="PTHR28230">
    <property type="entry name" value="CHROMOSOME 1, WHOLE GENOME SHOTGUN SEQUENCE"/>
    <property type="match status" value="1"/>
</dbReference>
<organism evidence="1 2">
    <name type="scientific">Kazachstania africana (strain ATCC 22294 / BCRC 22015 / CBS 2517 / CECT 1963 / NBRC 1671 / NRRL Y-8276)</name>
    <name type="common">Yeast</name>
    <name type="synonym">Kluyveromyces africanus</name>
    <dbReference type="NCBI Taxonomy" id="1071382"/>
    <lineage>
        <taxon>Eukaryota</taxon>
        <taxon>Fungi</taxon>
        <taxon>Dikarya</taxon>
        <taxon>Ascomycota</taxon>
        <taxon>Saccharomycotina</taxon>
        <taxon>Saccharomycetes</taxon>
        <taxon>Saccharomycetales</taxon>
        <taxon>Saccharomycetaceae</taxon>
        <taxon>Kazachstania</taxon>
    </lineage>
</organism>
<dbReference type="Pfam" id="PF19117">
    <property type="entry name" value="Mim2"/>
    <property type="match status" value="1"/>
</dbReference>
<name>H2AQD1_KAZAF</name>
<dbReference type="HOGENOM" id="CLU_139325_0_0_1"/>
<dbReference type="GO" id="GO:0045040">
    <property type="term" value="P:protein insertion into mitochondrial outer membrane"/>
    <property type="evidence" value="ECO:0007669"/>
    <property type="project" value="InterPro"/>
</dbReference>
<dbReference type="PANTHER" id="PTHR28230:SF1">
    <property type="entry name" value="MITOCHONDRIAL IMPORT PROTEIN 2"/>
    <property type="match status" value="1"/>
</dbReference>